<dbReference type="AlphaFoldDB" id="A0A7S8J0G5"/>
<organism evidence="3 4">
    <name type="scientific">Candidatus Nitrospira kreftii</name>
    <dbReference type="NCBI Taxonomy" id="2652173"/>
    <lineage>
        <taxon>Bacteria</taxon>
        <taxon>Pseudomonadati</taxon>
        <taxon>Nitrospirota</taxon>
        <taxon>Nitrospiria</taxon>
        <taxon>Nitrospirales</taxon>
        <taxon>Nitrospiraceae</taxon>
        <taxon>Nitrospira</taxon>
    </lineage>
</organism>
<reference evidence="3 4" key="1">
    <citation type="journal article" date="2020" name="ISME J.">
        <title>Enrichment and physiological characterization of a novel comammox Nitrospira indicates ammonium inhibition of complete nitrification.</title>
        <authorList>
            <person name="Sakoula D."/>
            <person name="Koch H."/>
            <person name="Frank J."/>
            <person name="Jetten M.S.M."/>
            <person name="van Kessel M.A.H.J."/>
            <person name="Lucker S."/>
        </authorList>
    </citation>
    <scope>NUCLEOTIDE SEQUENCE [LARGE SCALE GENOMIC DNA]</scope>
    <source>
        <strain evidence="3">Comreactor17</strain>
    </source>
</reference>
<proteinExistence type="predicted"/>
<evidence type="ECO:0000259" key="2">
    <source>
        <dbReference type="SMART" id="SM00966"/>
    </source>
</evidence>
<protein>
    <submittedName>
        <fullName evidence="3">Antitoxin MazE</fullName>
    </submittedName>
</protein>
<feature type="domain" description="SpoVT-AbrB" evidence="2">
    <location>
        <begin position="6"/>
        <end position="49"/>
    </location>
</feature>
<dbReference type="Gene3D" id="2.10.260.10">
    <property type="match status" value="1"/>
</dbReference>
<dbReference type="InterPro" id="IPR007159">
    <property type="entry name" value="SpoVT-AbrB_dom"/>
</dbReference>
<dbReference type="EMBL" id="CP047423">
    <property type="protein sequence ID" value="QPD04965.1"/>
    <property type="molecule type" value="Genomic_DNA"/>
</dbReference>
<evidence type="ECO:0000313" key="4">
    <source>
        <dbReference type="Proteomes" id="UP000593737"/>
    </source>
</evidence>
<gene>
    <name evidence="3" type="ORF">Nkreftii_002739</name>
</gene>
<dbReference type="Proteomes" id="UP000593737">
    <property type="component" value="Chromosome"/>
</dbReference>
<evidence type="ECO:0000256" key="1">
    <source>
        <dbReference type="SAM" id="MobiDB-lite"/>
    </source>
</evidence>
<evidence type="ECO:0000313" key="3">
    <source>
        <dbReference type="EMBL" id="QPD04965.1"/>
    </source>
</evidence>
<feature type="region of interest" description="Disordered" evidence="1">
    <location>
        <begin position="60"/>
        <end position="84"/>
    </location>
</feature>
<dbReference type="KEGG" id="nkf:Nkreftii_002739"/>
<sequence length="84" mass="9683">MKARVVRIGNSQGIRIPKTVIEQCHLHGAVDLEIRQGQLVIRSVSKARAGWSQAFEQMHRHEDDQLLDSESASTSTWDRKDWTW</sequence>
<dbReference type="InterPro" id="IPR037914">
    <property type="entry name" value="SpoVT-AbrB_sf"/>
</dbReference>
<name>A0A7S8J0G5_9BACT</name>
<accession>A0A7S8J0G5</accession>
<dbReference type="SUPFAM" id="SSF89447">
    <property type="entry name" value="AbrB/MazE/MraZ-like"/>
    <property type="match status" value="1"/>
</dbReference>
<dbReference type="GO" id="GO:0003677">
    <property type="term" value="F:DNA binding"/>
    <property type="evidence" value="ECO:0007669"/>
    <property type="project" value="InterPro"/>
</dbReference>
<dbReference type="SMART" id="SM00966">
    <property type="entry name" value="SpoVT_AbrB"/>
    <property type="match status" value="1"/>
</dbReference>